<dbReference type="SUPFAM" id="SSF51735">
    <property type="entry name" value="NAD(P)-binding Rossmann-fold domains"/>
    <property type="match status" value="1"/>
</dbReference>
<dbReference type="AlphaFoldDB" id="A0AAC9B3A4"/>
<dbReference type="CDD" id="cd05243">
    <property type="entry name" value="SDR_a5"/>
    <property type="match status" value="1"/>
</dbReference>
<evidence type="ECO:0000313" key="5">
    <source>
        <dbReference type="Proteomes" id="UP000076405"/>
    </source>
</evidence>
<dbReference type="Pfam" id="PF13460">
    <property type="entry name" value="NAD_binding_10"/>
    <property type="match status" value="1"/>
</dbReference>
<dbReference type="Proteomes" id="UP000076244">
    <property type="component" value="Chromosome"/>
</dbReference>
<sequence>MTVLVIGGTGRTGFQIVKQLVNENKNVIVGNHSGNGNIKLSKLDVSVRKFDLIKENVAEIASKLGNVDVVIFAAGASQSHPEQAEWLDLDGAVKLMDAAKRVGIKRYLMVSAAGAADRATWNIYDIPEYYIAKYYAEKELKHSGLIYTVVRPPILSDGSLTGKGSFHKTGNNDVVSRADVANMVVLSIADARAFNQSFDLYGGVESMDDLLGEL</sequence>
<evidence type="ECO:0000313" key="2">
    <source>
        <dbReference type="EMBL" id="AMV63589.1"/>
    </source>
</evidence>
<evidence type="ECO:0000259" key="1">
    <source>
        <dbReference type="Pfam" id="PF13460"/>
    </source>
</evidence>
<organism evidence="2 5">
    <name type="scientific">Pediococcus damnosus</name>
    <dbReference type="NCBI Taxonomy" id="51663"/>
    <lineage>
        <taxon>Bacteria</taxon>
        <taxon>Bacillati</taxon>
        <taxon>Bacillota</taxon>
        <taxon>Bacilli</taxon>
        <taxon>Lactobacillales</taxon>
        <taxon>Lactobacillaceae</taxon>
        <taxon>Pediococcus</taxon>
    </lineage>
</organism>
<reference evidence="4 5" key="1">
    <citation type="journal article" date="2016" name="PLoS ONE">
        <title>The Identification of Novel Diagnostic Marker Genes for the Detection of Beer Spoiling Pediococcus damnosus Strains Using the BlAst Diagnostic Gene findEr.</title>
        <authorList>
            <person name="Behr J."/>
            <person name="Geissler A.J."/>
            <person name="Schmid J."/>
            <person name="Zehe A."/>
            <person name="Vogel R.F."/>
        </authorList>
    </citation>
    <scope>NUCLEOTIDE SEQUENCE [LARGE SCALE GENOMIC DNA]</scope>
    <source>
        <strain evidence="2 5">TMW 2.1533</strain>
        <strain evidence="3 4">TMW 2.1535</strain>
    </source>
</reference>
<dbReference type="EMBL" id="CP012275">
    <property type="protein sequence ID" value="AMV63589.1"/>
    <property type="molecule type" value="Genomic_DNA"/>
</dbReference>
<protein>
    <submittedName>
        <fullName evidence="2">Oxidoreductase ylbE</fullName>
    </submittedName>
</protein>
<dbReference type="KEGG" id="pdm:ADU72_0526"/>
<dbReference type="PANTHER" id="PTHR15020:SF50">
    <property type="entry name" value="UPF0659 PROTEIN YMR090W"/>
    <property type="match status" value="1"/>
</dbReference>
<dbReference type="EMBL" id="CP012288">
    <property type="protein sequence ID" value="AMV66471.1"/>
    <property type="molecule type" value="Genomic_DNA"/>
</dbReference>
<dbReference type="RefSeq" id="WP_046872248.1">
    <property type="nucleotide sequence ID" value="NZ_BAAAXI010000150.1"/>
</dbReference>
<keyword evidence="4" id="KW-1185">Reference proteome</keyword>
<dbReference type="InterPro" id="IPR036291">
    <property type="entry name" value="NAD(P)-bd_dom_sf"/>
</dbReference>
<dbReference type="Proteomes" id="UP000076405">
    <property type="component" value="Chromosome"/>
</dbReference>
<proteinExistence type="predicted"/>
<accession>A0AAC9B3A4</accession>
<dbReference type="GeneID" id="57275806"/>
<gene>
    <name evidence="2" type="ORF">ADU70_2123</name>
    <name evidence="3" type="ORF">ADU72_0526</name>
</gene>
<feature type="domain" description="NAD(P)-binding" evidence="1">
    <location>
        <begin position="7"/>
        <end position="190"/>
    </location>
</feature>
<evidence type="ECO:0000313" key="3">
    <source>
        <dbReference type="EMBL" id="AMV66471.1"/>
    </source>
</evidence>
<name>A0AAC9B3A4_9LACO</name>
<evidence type="ECO:0000313" key="4">
    <source>
        <dbReference type="Proteomes" id="UP000076244"/>
    </source>
</evidence>
<dbReference type="Gene3D" id="3.40.50.720">
    <property type="entry name" value="NAD(P)-binding Rossmann-like Domain"/>
    <property type="match status" value="1"/>
</dbReference>
<dbReference type="PANTHER" id="PTHR15020">
    <property type="entry name" value="FLAVIN REDUCTASE-RELATED"/>
    <property type="match status" value="1"/>
</dbReference>
<dbReference type="InterPro" id="IPR016040">
    <property type="entry name" value="NAD(P)-bd_dom"/>
</dbReference>